<evidence type="ECO:0000313" key="6">
    <source>
        <dbReference type="EMBL" id="SFM37691.1"/>
    </source>
</evidence>
<dbReference type="Gene3D" id="1.10.150.250">
    <property type="entry name" value="Flavinator of succinate dehydrogenase"/>
    <property type="match status" value="1"/>
</dbReference>
<name>A0A1I4QC64_ECTMO</name>
<evidence type="ECO:0000256" key="5">
    <source>
        <dbReference type="ARBA" id="ARBA00023186"/>
    </source>
</evidence>
<evidence type="ECO:0000256" key="1">
    <source>
        <dbReference type="ARBA" id="ARBA00004496"/>
    </source>
</evidence>
<gene>
    <name evidence="6" type="ORF">SAMN05421721_10427</name>
</gene>
<dbReference type="SUPFAM" id="SSF109910">
    <property type="entry name" value="YgfY-like"/>
    <property type="match status" value="1"/>
</dbReference>
<dbReference type="RefSeq" id="WP_090483944.1">
    <property type="nucleotide sequence ID" value="NZ_FOUO01000004.1"/>
</dbReference>
<keyword evidence="5" id="KW-0143">Chaperone</keyword>
<comment type="similarity">
    <text evidence="2">Belongs to the SdhE FAD assembly factor family.</text>
</comment>
<dbReference type="InterPro" id="IPR050531">
    <property type="entry name" value="SdhE_FAD_assembly_factor"/>
</dbReference>
<evidence type="ECO:0000256" key="2">
    <source>
        <dbReference type="ARBA" id="ARBA00008571"/>
    </source>
</evidence>
<reference evidence="6 7" key="1">
    <citation type="submission" date="2016-10" db="EMBL/GenBank/DDBJ databases">
        <authorList>
            <person name="de Groot N.N."/>
        </authorList>
    </citation>
    <scope>NUCLEOTIDE SEQUENCE [LARGE SCALE GENOMIC DNA]</scope>
    <source>
        <strain evidence="6 7">DSM 4180</strain>
    </source>
</reference>
<evidence type="ECO:0000256" key="4">
    <source>
        <dbReference type="ARBA" id="ARBA00022490"/>
    </source>
</evidence>
<keyword evidence="4" id="KW-0963">Cytoplasm</keyword>
<organism evidence="6 7">
    <name type="scientific">Ectothiorhodospira mobilis</name>
    <dbReference type="NCBI Taxonomy" id="195064"/>
    <lineage>
        <taxon>Bacteria</taxon>
        <taxon>Pseudomonadati</taxon>
        <taxon>Pseudomonadota</taxon>
        <taxon>Gammaproteobacteria</taxon>
        <taxon>Chromatiales</taxon>
        <taxon>Ectothiorhodospiraceae</taxon>
        <taxon>Ectothiorhodospira</taxon>
    </lineage>
</organism>
<sequence length="85" mass="9763">MNAPSVLLWRCRRGTKELDLMLERFLHAHWAGLDAHQRRALEALLQREDADLQRWLLYGEEVEVAELAPIVARVRSAFVRGSSAP</sequence>
<dbReference type="STRING" id="195064.SAMN05421721_10427"/>
<dbReference type="GO" id="GO:0006105">
    <property type="term" value="P:succinate metabolic process"/>
    <property type="evidence" value="ECO:0007669"/>
    <property type="project" value="TreeGrafter"/>
</dbReference>
<dbReference type="AlphaFoldDB" id="A0A1I4QC64"/>
<proteinExistence type="inferred from homology"/>
<keyword evidence="7" id="KW-1185">Reference proteome</keyword>
<comment type="subcellular location">
    <subcellularLocation>
        <location evidence="1">Cytoplasm</location>
    </subcellularLocation>
</comment>
<dbReference type="PANTHER" id="PTHR39585">
    <property type="entry name" value="FAD ASSEMBLY FACTOR SDHE"/>
    <property type="match status" value="1"/>
</dbReference>
<dbReference type="OrthoDB" id="9180899at2"/>
<accession>A0A1I4QC64</accession>
<dbReference type="EMBL" id="FOUO01000004">
    <property type="protein sequence ID" value="SFM37691.1"/>
    <property type="molecule type" value="Genomic_DNA"/>
</dbReference>
<dbReference type="PANTHER" id="PTHR39585:SF1">
    <property type="entry name" value="FAD ASSEMBLY FACTOR SDHE"/>
    <property type="match status" value="1"/>
</dbReference>
<dbReference type="InterPro" id="IPR005631">
    <property type="entry name" value="SDH"/>
</dbReference>
<protein>
    <recommendedName>
        <fullName evidence="3">FAD assembly factor SdhE</fullName>
    </recommendedName>
</protein>
<dbReference type="Proteomes" id="UP000199556">
    <property type="component" value="Unassembled WGS sequence"/>
</dbReference>
<evidence type="ECO:0000256" key="3">
    <source>
        <dbReference type="ARBA" id="ARBA00019418"/>
    </source>
</evidence>
<dbReference type="Pfam" id="PF03937">
    <property type="entry name" value="Sdh5"/>
    <property type="match status" value="1"/>
</dbReference>
<dbReference type="InterPro" id="IPR036714">
    <property type="entry name" value="SDH_sf"/>
</dbReference>
<evidence type="ECO:0000313" key="7">
    <source>
        <dbReference type="Proteomes" id="UP000199556"/>
    </source>
</evidence>
<dbReference type="GO" id="GO:0005737">
    <property type="term" value="C:cytoplasm"/>
    <property type="evidence" value="ECO:0007669"/>
    <property type="project" value="UniProtKB-SubCell"/>
</dbReference>